<evidence type="ECO:0000259" key="2">
    <source>
        <dbReference type="PROSITE" id="PS50126"/>
    </source>
</evidence>
<evidence type="ECO:0000313" key="3">
    <source>
        <dbReference type="EMBL" id="CAD6252175.1"/>
    </source>
</evidence>
<evidence type="ECO:0000313" key="4">
    <source>
        <dbReference type="Proteomes" id="UP000604825"/>
    </source>
</evidence>
<protein>
    <recommendedName>
        <fullName evidence="2">S1 motif domain-containing protein</fullName>
    </recommendedName>
</protein>
<dbReference type="AlphaFoldDB" id="A0A811Q9J7"/>
<dbReference type="OrthoDB" id="1899990at2759"/>
<dbReference type="SUPFAM" id="SSF50249">
    <property type="entry name" value="Nucleic acid-binding proteins"/>
    <property type="match status" value="1"/>
</dbReference>
<dbReference type="EMBL" id="CAJGYO010000008">
    <property type="protein sequence ID" value="CAD6252175.1"/>
    <property type="molecule type" value="Genomic_DNA"/>
</dbReference>
<dbReference type="PANTHER" id="PTHR47600:SF1">
    <property type="entry name" value="NUCLEIC ACID-BINDING, OB-FOLD-LIKE PROTEIN"/>
    <property type="match status" value="1"/>
</dbReference>
<feature type="compositionally biased region" description="Low complexity" evidence="1">
    <location>
        <begin position="146"/>
        <end position="160"/>
    </location>
</feature>
<reference evidence="3" key="1">
    <citation type="submission" date="2020-10" db="EMBL/GenBank/DDBJ databases">
        <authorList>
            <person name="Han B."/>
            <person name="Lu T."/>
            <person name="Zhao Q."/>
            <person name="Huang X."/>
            <person name="Zhao Y."/>
        </authorList>
    </citation>
    <scope>NUCLEOTIDE SEQUENCE</scope>
</reference>
<dbReference type="Gene3D" id="2.40.50.140">
    <property type="entry name" value="Nucleic acid-binding proteins"/>
    <property type="match status" value="1"/>
</dbReference>
<feature type="region of interest" description="Disordered" evidence="1">
    <location>
        <begin position="129"/>
        <end position="215"/>
    </location>
</feature>
<feature type="compositionally biased region" description="Polar residues" evidence="1">
    <location>
        <begin position="134"/>
        <end position="145"/>
    </location>
</feature>
<dbReference type="SMART" id="SM00316">
    <property type="entry name" value="S1"/>
    <property type="match status" value="2"/>
</dbReference>
<gene>
    <name evidence="3" type="ORF">NCGR_LOCUS35902</name>
</gene>
<keyword evidence="4" id="KW-1185">Reference proteome</keyword>
<organism evidence="3 4">
    <name type="scientific">Miscanthus lutarioriparius</name>
    <dbReference type="NCBI Taxonomy" id="422564"/>
    <lineage>
        <taxon>Eukaryota</taxon>
        <taxon>Viridiplantae</taxon>
        <taxon>Streptophyta</taxon>
        <taxon>Embryophyta</taxon>
        <taxon>Tracheophyta</taxon>
        <taxon>Spermatophyta</taxon>
        <taxon>Magnoliopsida</taxon>
        <taxon>Liliopsida</taxon>
        <taxon>Poales</taxon>
        <taxon>Poaceae</taxon>
        <taxon>PACMAD clade</taxon>
        <taxon>Panicoideae</taxon>
        <taxon>Andropogonodae</taxon>
        <taxon>Andropogoneae</taxon>
        <taxon>Saccharinae</taxon>
        <taxon>Miscanthus</taxon>
    </lineage>
</organism>
<feature type="region of interest" description="Disordered" evidence="1">
    <location>
        <begin position="307"/>
        <end position="342"/>
    </location>
</feature>
<dbReference type="InterPro" id="IPR012340">
    <property type="entry name" value="NA-bd_OB-fold"/>
</dbReference>
<dbReference type="InterPro" id="IPR003029">
    <property type="entry name" value="S1_domain"/>
</dbReference>
<accession>A0A811Q9J7</accession>
<dbReference type="GO" id="GO:0003676">
    <property type="term" value="F:nucleic acid binding"/>
    <property type="evidence" value="ECO:0007669"/>
    <property type="project" value="InterPro"/>
</dbReference>
<comment type="caution">
    <text evidence="3">The sequence shown here is derived from an EMBL/GenBank/DDBJ whole genome shotgun (WGS) entry which is preliminary data.</text>
</comment>
<dbReference type="Proteomes" id="UP000604825">
    <property type="component" value="Unassembled WGS sequence"/>
</dbReference>
<evidence type="ECO:0000256" key="1">
    <source>
        <dbReference type="SAM" id="MobiDB-lite"/>
    </source>
</evidence>
<dbReference type="Pfam" id="PF00575">
    <property type="entry name" value="S1"/>
    <property type="match status" value="1"/>
</dbReference>
<dbReference type="PROSITE" id="PS50126">
    <property type="entry name" value="S1"/>
    <property type="match status" value="1"/>
</dbReference>
<feature type="region of interest" description="Disordered" evidence="1">
    <location>
        <begin position="34"/>
        <end position="64"/>
    </location>
</feature>
<name>A0A811Q9J7_9POAL</name>
<sequence length="801" mass="88227">MEAYVGAAPAAGVFAGYGTAATRPFILRLRRRRRVGGGGSPRSSAGRVRLVRAPPPRAAGDAGDLPPLDKWDIMELDFGRFLGEDPKLTLAKILLKKSDPDASSLDVEKLIATKKDKLDDILRECMEANKKDQGFNTSESGSPLNTTRPTTSKPTESKSSLNISRPVMGKPIQDGPPLTLLRPAGSKPKKDEPSLAPLRPVGSKANEDTPSLILSRPIGSKPKVWGTPIQDSWPSKESLAAATELSEVGSISRTSEVDVTLRKPTVYQSEDDDLKSKLKIKPNINLKMRKDMNEDLMNISLLQKPDVAKDTSNPEQDNASASPATVSAIEDNSELEPESNGLDEKLVTENVHESSGLDDDSTAGLQPSGQTFIQETSTSAGPVDNQSATSNNFSMQAFLQGKPKRENQSAEILPSEVDEKMNATDNKNYVDDGGNVLPSKLEDITESDWTRLEHYSSTGEKVEVELINCSAKGFVVSLDSLIGFLPYRNLATKWKFLAFETWLRRKGGDPSLYKQSLGLDDNFEVNDMNIEPESSSVSKIAGEDQESVSSKPKFEDLIRAYNQEKSKFLSSFIGQRLRVSVVLADRNSKRIFFSMKPKESEEFIQKKKNLMARLNVGDIVQCTIKRFVYFGIFVEVEGVPALIQQWEVSWDDTLDPAVSYKIGQVVDAKVIQLDYNNSRIFLSLKDVKPNPSIGALEAVIGEDLSLGGALEPVQADFEWPEVDALMEEMRKIEGVRDVYKGLFFQSPGLAPTFQVYMAPVVGPKYKLLARYGNNVQEVMVETTLGKEELKEAILMCTNRVS</sequence>
<dbReference type="PANTHER" id="PTHR47600">
    <property type="entry name" value="NUCLEIC ACID-BINDING, OB-FOLD-LIKE PROTEIN"/>
    <property type="match status" value="1"/>
</dbReference>
<proteinExistence type="predicted"/>
<feature type="domain" description="S1 motif" evidence="2">
    <location>
        <begin position="617"/>
        <end position="685"/>
    </location>
</feature>
<feature type="compositionally biased region" description="Low complexity" evidence="1">
    <location>
        <begin position="41"/>
        <end position="64"/>
    </location>
</feature>
<feature type="compositionally biased region" description="Polar residues" evidence="1">
    <location>
        <begin position="310"/>
        <end position="325"/>
    </location>
</feature>